<organism evidence="2 3">
    <name type="scientific">Salinispora arenicola</name>
    <dbReference type="NCBI Taxonomy" id="168697"/>
    <lineage>
        <taxon>Bacteria</taxon>
        <taxon>Bacillati</taxon>
        <taxon>Actinomycetota</taxon>
        <taxon>Actinomycetes</taxon>
        <taxon>Micromonosporales</taxon>
        <taxon>Micromonosporaceae</taxon>
        <taxon>Salinispora</taxon>
    </lineage>
</organism>
<feature type="region of interest" description="Disordered" evidence="1">
    <location>
        <begin position="242"/>
        <end position="267"/>
    </location>
</feature>
<feature type="compositionally biased region" description="Basic and acidic residues" evidence="1">
    <location>
        <begin position="248"/>
        <end position="267"/>
    </location>
</feature>
<accession>A0A542XLP3</accession>
<dbReference type="AlphaFoldDB" id="A0A542XLP3"/>
<gene>
    <name evidence="2" type="ORF">FB564_1897</name>
</gene>
<dbReference type="Proteomes" id="UP000315983">
    <property type="component" value="Unassembled WGS sequence"/>
</dbReference>
<feature type="compositionally biased region" description="Polar residues" evidence="1">
    <location>
        <begin position="75"/>
        <end position="86"/>
    </location>
</feature>
<feature type="region of interest" description="Disordered" evidence="1">
    <location>
        <begin position="55"/>
        <end position="86"/>
    </location>
</feature>
<evidence type="ECO:0000256" key="1">
    <source>
        <dbReference type="SAM" id="MobiDB-lite"/>
    </source>
</evidence>
<name>A0A542XLP3_SALAC</name>
<sequence>MTGMAVAAWCTNRPGILASRIWVTRPVRTPLEVYDLVQMALAARLDPAAFELDLPAGAGPRPRQGSRAEPMACHPSTTTAHATTGPAQAGTLGVVLEGGPADVVERADRVAALFDGASVSPVAPRWWRRHPFGPGDTALRLEVPITGLHAAVYALRDAAGGPVPVRGSAGLGVVHAALPGSMATQRVAAVLAAVRGVLFARHGRCVVLSAPEPVHREVGRWSELASRRSAGFVAEDQDRDIVPGRLGGETERGRAQPRGHDVRRIAG</sequence>
<dbReference type="EMBL" id="VFOL01000001">
    <property type="protein sequence ID" value="TQL36765.1"/>
    <property type="molecule type" value="Genomic_DNA"/>
</dbReference>
<protein>
    <submittedName>
        <fullName evidence="2">Uncharacterized protein</fullName>
    </submittedName>
</protein>
<reference evidence="2 3" key="1">
    <citation type="submission" date="2019-06" db="EMBL/GenBank/DDBJ databases">
        <title>Sequencing the genomes of 1000 actinobacteria strains.</title>
        <authorList>
            <person name="Klenk H.-P."/>
        </authorList>
    </citation>
    <scope>NUCLEOTIDE SEQUENCE [LARGE SCALE GENOMIC DNA]</scope>
    <source>
        <strain evidence="2 3">DSM 44819</strain>
    </source>
</reference>
<proteinExistence type="predicted"/>
<comment type="caution">
    <text evidence="2">The sequence shown here is derived from an EMBL/GenBank/DDBJ whole genome shotgun (WGS) entry which is preliminary data.</text>
</comment>
<evidence type="ECO:0000313" key="2">
    <source>
        <dbReference type="EMBL" id="TQL36765.1"/>
    </source>
</evidence>
<evidence type="ECO:0000313" key="3">
    <source>
        <dbReference type="Proteomes" id="UP000315983"/>
    </source>
</evidence>